<evidence type="ECO:0000259" key="5">
    <source>
        <dbReference type="Pfam" id="PF04577"/>
    </source>
</evidence>
<proteinExistence type="predicted"/>
<dbReference type="PANTHER" id="PTHR20961">
    <property type="entry name" value="GLYCOSYLTRANSFERASE"/>
    <property type="match status" value="1"/>
</dbReference>
<evidence type="ECO:0000313" key="6">
    <source>
        <dbReference type="EMBL" id="GAQ87031.1"/>
    </source>
</evidence>
<accession>A0A1Y1ID50</accession>
<keyword evidence="1" id="KW-0328">Glycosyltransferase</keyword>
<evidence type="ECO:0000256" key="2">
    <source>
        <dbReference type="ARBA" id="ARBA00022679"/>
    </source>
</evidence>
<feature type="domain" description="Glycosyltransferase 61 catalytic" evidence="5">
    <location>
        <begin position="369"/>
        <end position="452"/>
    </location>
</feature>
<dbReference type="Proteomes" id="UP000054558">
    <property type="component" value="Unassembled WGS sequence"/>
</dbReference>
<dbReference type="GO" id="GO:0016757">
    <property type="term" value="F:glycosyltransferase activity"/>
    <property type="evidence" value="ECO:0000318"/>
    <property type="project" value="GO_Central"/>
</dbReference>
<keyword evidence="7" id="KW-1185">Reference proteome</keyword>
<dbReference type="InterPro" id="IPR007657">
    <property type="entry name" value="Glycosyltransferase_61"/>
</dbReference>
<keyword evidence="4" id="KW-0472">Membrane</keyword>
<gene>
    <name evidence="6" type="ORF">KFL_003260140</name>
</gene>
<evidence type="ECO:0000256" key="4">
    <source>
        <dbReference type="SAM" id="Phobius"/>
    </source>
</evidence>
<keyword evidence="4" id="KW-0812">Transmembrane</keyword>
<dbReference type="OrthoDB" id="529273at2759"/>
<dbReference type="PANTHER" id="PTHR20961:SF124">
    <property type="entry name" value="GLYCOSYLTRANSFERASE"/>
    <property type="match status" value="1"/>
</dbReference>
<dbReference type="OMA" id="MTHFMFL"/>
<feature type="transmembrane region" description="Helical" evidence="4">
    <location>
        <begin position="30"/>
        <end position="49"/>
    </location>
</feature>
<evidence type="ECO:0000313" key="7">
    <source>
        <dbReference type="Proteomes" id="UP000054558"/>
    </source>
</evidence>
<evidence type="ECO:0000256" key="1">
    <source>
        <dbReference type="ARBA" id="ARBA00022676"/>
    </source>
</evidence>
<keyword evidence="3" id="KW-0325">Glycoprotein</keyword>
<evidence type="ECO:0000256" key="3">
    <source>
        <dbReference type="ARBA" id="ARBA00023180"/>
    </source>
</evidence>
<keyword evidence="4" id="KW-1133">Transmembrane helix</keyword>
<organism evidence="6 7">
    <name type="scientific">Klebsormidium nitens</name>
    <name type="common">Green alga</name>
    <name type="synonym">Ulothrix nitens</name>
    <dbReference type="NCBI Taxonomy" id="105231"/>
    <lineage>
        <taxon>Eukaryota</taxon>
        <taxon>Viridiplantae</taxon>
        <taxon>Streptophyta</taxon>
        <taxon>Klebsormidiophyceae</taxon>
        <taxon>Klebsormidiales</taxon>
        <taxon>Klebsormidiaceae</taxon>
        <taxon>Klebsormidium</taxon>
    </lineage>
</organism>
<dbReference type="AlphaFoldDB" id="A0A1Y1ID50"/>
<dbReference type="GO" id="GO:0016763">
    <property type="term" value="F:pentosyltransferase activity"/>
    <property type="evidence" value="ECO:0007669"/>
    <property type="project" value="UniProtKB-ARBA"/>
</dbReference>
<protein>
    <submittedName>
        <fullName evidence="6">Glycosyltransferase family 61 protein</fullName>
    </submittedName>
</protein>
<reference evidence="6 7" key="1">
    <citation type="journal article" date="2014" name="Nat. Commun.">
        <title>Klebsormidium flaccidum genome reveals primary factors for plant terrestrial adaptation.</title>
        <authorList>
            <person name="Hori K."/>
            <person name="Maruyama F."/>
            <person name="Fujisawa T."/>
            <person name="Togashi T."/>
            <person name="Yamamoto N."/>
            <person name="Seo M."/>
            <person name="Sato S."/>
            <person name="Yamada T."/>
            <person name="Mori H."/>
            <person name="Tajima N."/>
            <person name="Moriyama T."/>
            <person name="Ikeuchi M."/>
            <person name="Watanabe M."/>
            <person name="Wada H."/>
            <person name="Kobayashi K."/>
            <person name="Saito M."/>
            <person name="Masuda T."/>
            <person name="Sasaki-Sekimoto Y."/>
            <person name="Mashiguchi K."/>
            <person name="Awai K."/>
            <person name="Shimojima M."/>
            <person name="Masuda S."/>
            <person name="Iwai M."/>
            <person name="Nobusawa T."/>
            <person name="Narise T."/>
            <person name="Kondo S."/>
            <person name="Saito H."/>
            <person name="Sato R."/>
            <person name="Murakawa M."/>
            <person name="Ihara Y."/>
            <person name="Oshima-Yamada Y."/>
            <person name="Ohtaka K."/>
            <person name="Satoh M."/>
            <person name="Sonobe K."/>
            <person name="Ishii M."/>
            <person name="Ohtani R."/>
            <person name="Kanamori-Sato M."/>
            <person name="Honoki R."/>
            <person name="Miyazaki D."/>
            <person name="Mochizuki H."/>
            <person name="Umetsu J."/>
            <person name="Higashi K."/>
            <person name="Shibata D."/>
            <person name="Kamiya Y."/>
            <person name="Sato N."/>
            <person name="Nakamura Y."/>
            <person name="Tabata S."/>
            <person name="Ida S."/>
            <person name="Kurokawa K."/>
            <person name="Ohta H."/>
        </authorList>
    </citation>
    <scope>NUCLEOTIDE SEQUENCE [LARGE SCALE GENOMIC DNA]</scope>
    <source>
        <strain evidence="6 7">NIES-2285</strain>
    </source>
</reference>
<sequence>MKKPREASSLLALLTGPVVAALQGQKTRPSLFAGLVLCAFIVGPIWYTFLSVAHHIARDCVAPRGLRGGLPPELWGMVNTDLIGATLMGGGGAGGKIADANDTLPDFELFECDRSSELTDYCVIQGDVRVDYRTGEIVLVARRPETPRGLLQVQPYPRKWDDPVMDTITMQEVYSVDVDGGNPDEENTDLDHLKALRGGAAKGGDGKKRAPRFRRRGSALECTKTSDVPAVLFSAGGYSGGIFHDFNEVFIPLFQTTQGLQREVVLMVSDLKGPWWFRGAPNESFAGAFTNYPVRLMNSETDAEGSPQEVECFPKLIIGLKHNLCLYDEYGGKKERDEVKAGVRFRDFSLKVMESMNLPDWMWDPNNNEVFLPKGKVPHLCIVQRQKTRRISNYDRLRELAVDEGFGVFDIVFEELSPHQIVEFMRYCDGLIGVHGAGFTNTVFMRPRSVILQIMPFGEYGEGMVVGREYKNIAEALAASYMEWHVPREYSSLWTQYNATSVELSDPRSLWMDDLIKAMTLYHSQDVTVPEKVFKTLLRHMTHALALQEGITGEYIKRRVEINRAEAAQAAA</sequence>
<dbReference type="GO" id="GO:0005794">
    <property type="term" value="C:Golgi apparatus"/>
    <property type="evidence" value="ECO:0007669"/>
    <property type="project" value="UniProtKB-ARBA"/>
</dbReference>
<keyword evidence="2 6" id="KW-0808">Transferase</keyword>
<dbReference type="InterPro" id="IPR049625">
    <property type="entry name" value="Glyco_transf_61_cat"/>
</dbReference>
<dbReference type="EMBL" id="DF237275">
    <property type="protein sequence ID" value="GAQ87031.1"/>
    <property type="molecule type" value="Genomic_DNA"/>
</dbReference>
<dbReference type="Pfam" id="PF04577">
    <property type="entry name" value="Glyco_transf_61"/>
    <property type="match status" value="1"/>
</dbReference>
<name>A0A1Y1ID50_KLENI</name>